<dbReference type="Pfam" id="PF12680">
    <property type="entry name" value="SnoaL_2"/>
    <property type="match status" value="1"/>
</dbReference>
<dbReference type="InterPro" id="IPR037401">
    <property type="entry name" value="SnoaL-like"/>
</dbReference>
<dbReference type="InterPro" id="IPR009959">
    <property type="entry name" value="Cyclase_SnoaL-like"/>
</dbReference>
<evidence type="ECO:0000256" key="1">
    <source>
        <dbReference type="SAM" id="MobiDB-lite"/>
    </source>
</evidence>
<feature type="domain" description="SnoaL-like" evidence="2">
    <location>
        <begin position="2"/>
        <end position="69"/>
    </location>
</feature>
<dbReference type="InterPro" id="IPR032710">
    <property type="entry name" value="NTF2-like_dom_sf"/>
</dbReference>
<feature type="compositionally biased region" description="Basic and acidic residues" evidence="1">
    <location>
        <begin position="150"/>
        <end position="159"/>
    </location>
</feature>
<organism evidence="3">
    <name type="scientific">marine metagenome</name>
    <dbReference type="NCBI Taxonomy" id="408172"/>
    <lineage>
        <taxon>unclassified sequences</taxon>
        <taxon>metagenomes</taxon>
        <taxon>ecological metagenomes</taxon>
    </lineage>
</organism>
<dbReference type="PANTHER" id="PTHR38436:SF1">
    <property type="entry name" value="ESTER CYCLASE"/>
    <property type="match status" value="1"/>
</dbReference>
<proteinExistence type="predicted"/>
<name>A0A382XQZ1_9ZZZZ</name>
<feature type="non-terminal residue" evidence="3">
    <location>
        <position position="159"/>
    </location>
</feature>
<evidence type="ECO:0000313" key="3">
    <source>
        <dbReference type="EMBL" id="SVD73542.1"/>
    </source>
</evidence>
<feature type="region of interest" description="Disordered" evidence="1">
    <location>
        <begin position="136"/>
        <end position="159"/>
    </location>
</feature>
<feature type="non-terminal residue" evidence="3">
    <location>
        <position position="1"/>
    </location>
</feature>
<evidence type="ECO:0000259" key="2">
    <source>
        <dbReference type="Pfam" id="PF12680"/>
    </source>
</evidence>
<reference evidence="3" key="1">
    <citation type="submission" date="2018-05" db="EMBL/GenBank/DDBJ databases">
        <authorList>
            <person name="Lanie J.A."/>
            <person name="Ng W.-L."/>
            <person name="Kazmierczak K.M."/>
            <person name="Andrzejewski T.M."/>
            <person name="Davidsen T.M."/>
            <person name="Wayne K.J."/>
            <person name="Tettelin H."/>
            <person name="Glass J.I."/>
            <person name="Rusch D."/>
            <person name="Podicherti R."/>
            <person name="Tsui H.-C.T."/>
            <person name="Winkler M.E."/>
        </authorList>
    </citation>
    <scope>NUCLEOTIDE SEQUENCE</scope>
</reference>
<dbReference type="GO" id="GO:0030638">
    <property type="term" value="P:polyketide metabolic process"/>
    <property type="evidence" value="ECO:0007669"/>
    <property type="project" value="InterPro"/>
</dbReference>
<dbReference type="SUPFAM" id="SSF54427">
    <property type="entry name" value="NTF2-like"/>
    <property type="match status" value="1"/>
</dbReference>
<sequence length="159" mass="17842">VENYEAWFDSITTTYPDARVEILHMLAEGDEVALHWEFTGTSSLKGTEGRSIKVPGLSIVKIENGKIASDVFAYNDLDGHRQLGFTLRAPEEDKVHQVILDLHAGIKNNTHDNAKIFDETYLTVFNNPATGEWSSNFSDAMHTDPGGNPEWRDYESNVE</sequence>
<dbReference type="AlphaFoldDB" id="A0A382XQZ1"/>
<dbReference type="Gene3D" id="3.10.450.50">
    <property type="match status" value="1"/>
</dbReference>
<gene>
    <name evidence="3" type="ORF">METZ01_LOCUS426396</name>
</gene>
<dbReference type="EMBL" id="UINC01169818">
    <property type="protein sequence ID" value="SVD73542.1"/>
    <property type="molecule type" value="Genomic_DNA"/>
</dbReference>
<dbReference type="PANTHER" id="PTHR38436">
    <property type="entry name" value="POLYKETIDE CYCLASE SNOAL-LIKE DOMAIN"/>
    <property type="match status" value="1"/>
</dbReference>
<protein>
    <recommendedName>
        <fullName evidence="2">SnoaL-like domain-containing protein</fullName>
    </recommendedName>
</protein>
<accession>A0A382XQZ1</accession>